<evidence type="ECO:0000256" key="1">
    <source>
        <dbReference type="ARBA" id="ARBA00022490"/>
    </source>
</evidence>
<dbReference type="NCBIfam" id="TIGR02937">
    <property type="entry name" value="sigma70-ECF"/>
    <property type="match status" value="1"/>
</dbReference>
<comment type="similarity">
    <text evidence="6">Belongs to the sigma-70 factor family. RpoD/SigA subfamily.</text>
</comment>
<dbReference type="PROSITE" id="PS00716">
    <property type="entry name" value="SIGMA70_2"/>
    <property type="match status" value="1"/>
</dbReference>
<dbReference type="Gene3D" id="1.20.120.1810">
    <property type="match status" value="1"/>
</dbReference>
<comment type="caution">
    <text evidence="10">The sequence shown here is derived from an EMBL/GenBank/DDBJ whole genome shotgun (WGS) entry which is preliminary data.</text>
</comment>
<dbReference type="InterPro" id="IPR009042">
    <property type="entry name" value="RNA_pol_sigma70_r1_2"/>
</dbReference>
<comment type="subcellular location">
    <subcellularLocation>
        <location evidence="6">Cytoplasm</location>
    </subcellularLocation>
</comment>
<dbReference type="Pfam" id="PF00140">
    <property type="entry name" value="Sigma70_r1_2"/>
    <property type="match status" value="1"/>
</dbReference>
<evidence type="ECO:0000313" key="10">
    <source>
        <dbReference type="EMBL" id="HIU03545.1"/>
    </source>
</evidence>
<dbReference type="InterPro" id="IPR013324">
    <property type="entry name" value="RNA_pol_sigma_r3/r4-like"/>
</dbReference>
<dbReference type="EMBL" id="DVLT01000059">
    <property type="protein sequence ID" value="HIU03545.1"/>
    <property type="molecule type" value="Genomic_DNA"/>
</dbReference>
<dbReference type="CDD" id="cd06171">
    <property type="entry name" value="Sigma70_r4"/>
    <property type="match status" value="1"/>
</dbReference>
<dbReference type="Pfam" id="PF04542">
    <property type="entry name" value="Sigma70_r2"/>
    <property type="match status" value="1"/>
</dbReference>
<sequence>MERAEIFEKRLQELCSAVKKGEKDRSFDTVHSFFKDMDLTEEQTDRIWKALETENAVSDGYAPMDGREKGTDGRMEPTAEGTEPDDAVRAYLKEIGKIPLLGPEEEARLAQKMAAGDEEAKRRLTEANLRLVVSIAKHYTGRGMAFLDLIQEGNLGLIKAADRFDHSKGYRFSTYATWWIRQAVSRAIADQSRTIRIPVHMVETMNRLARTSRRLFQELGREPTEEEVASRMGLSVTKIHQIRKFSQEPVSLETPVGEEEDSRLADFIRDEQVPVPSEAVEFSQLQVNLNEVLDALPEREGRVLRLRFGLADGQPHTLEEVGQEFHVTRERIRQIEAKALRKLRKRGWALMLEDYLDH</sequence>
<evidence type="ECO:0000256" key="2">
    <source>
        <dbReference type="ARBA" id="ARBA00023015"/>
    </source>
</evidence>
<dbReference type="GO" id="GO:0005737">
    <property type="term" value="C:cytoplasm"/>
    <property type="evidence" value="ECO:0007669"/>
    <property type="project" value="UniProtKB-SubCell"/>
</dbReference>
<dbReference type="InterPro" id="IPR007627">
    <property type="entry name" value="RNA_pol_sigma70_r2"/>
</dbReference>
<feature type="short sequence motif" description="Interaction with polymerase core subunit RpoC" evidence="6">
    <location>
        <begin position="148"/>
        <end position="151"/>
    </location>
</feature>
<evidence type="ECO:0000259" key="9">
    <source>
        <dbReference type="PROSITE" id="PS00716"/>
    </source>
</evidence>
<feature type="region of interest" description="Sigma-70 factor domain-2" evidence="6">
    <location>
        <begin position="124"/>
        <end position="194"/>
    </location>
</feature>
<feature type="domain" description="RNA polymerase sigma-70" evidence="8">
    <location>
        <begin position="148"/>
        <end position="161"/>
    </location>
</feature>
<proteinExistence type="inferred from homology"/>
<dbReference type="InterPro" id="IPR014284">
    <property type="entry name" value="RNA_pol_sigma-70_dom"/>
</dbReference>
<dbReference type="InterPro" id="IPR013325">
    <property type="entry name" value="RNA_pol_sigma_r2"/>
</dbReference>
<dbReference type="Pfam" id="PF04539">
    <property type="entry name" value="Sigma70_r3"/>
    <property type="match status" value="1"/>
</dbReference>
<reference evidence="10" key="1">
    <citation type="submission" date="2020-10" db="EMBL/GenBank/DDBJ databases">
        <authorList>
            <person name="Gilroy R."/>
        </authorList>
    </citation>
    <scope>NUCLEOTIDE SEQUENCE</scope>
    <source>
        <strain evidence="10">CHK187-14744</strain>
    </source>
</reference>
<feature type="region of interest" description="Sigma-70 factor domain-4" evidence="6">
    <location>
        <begin position="292"/>
        <end position="345"/>
    </location>
</feature>
<protein>
    <recommendedName>
        <fullName evidence="6">RNA polymerase sigma factor SigA</fullName>
    </recommendedName>
</protein>
<dbReference type="PANTHER" id="PTHR30603:SF60">
    <property type="entry name" value="RNA POLYMERASE SIGMA FACTOR RPOD"/>
    <property type="match status" value="1"/>
</dbReference>
<keyword evidence="2 6" id="KW-0805">Transcription regulation</keyword>
<feature type="domain" description="RNA polymerase sigma-70" evidence="9">
    <location>
        <begin position="317"/>
        <end position="343"/>
    </location>
</feature>
<dbReference type="InterPro" id="IPR012760">
    <property type="entry name" value="RNA_pol_sigma_RpoD_C"/>
</dbReference>
<feature type="compositionally biased region" description="Basic and acidic residues" evidence="7">
    <location>
        <begin position="65"/>
        <end position="77"/>
    </location>
</feature>
<accession>A0A9D1KYI0</accession>
<keyword evidence="5 6" id="KW-0804">Transcription</keyword>
<feature type="region of interest" description="Disordered" evidence="7">
    <location>
        <begin position="59"/>
        <end position="83"/>
    </location>
</feature>
<comment type="subunit">
    <text evidence="6">Interacts transiently with the RNA polymerase catalytic core.</text>
</comment>
<dbReference type="GO" id="GO:0016987">
    <property type="term" value="F:sigma factor activity"/>
    <property type="evidence" value="ECO:0007669"/>
    <property type="project" value="UniProtKB-UniRule"/>
</dbReference>
<evidence type="ECO:0000259" key="8">
    <source>
        <dbReference type="PROSITE" id="PS00715"/>
    </source>
</evidence>
<evidence type="ECO:0000256" key="7">
    <source>
        <dbReference type="SAM" id="MobiDB-lite"/>
    </source>
</evidence>
<feature type="region of interest" description="Sigma-70 factor domain-3" evidence="6">
    <location>
        <begin position="203"/>
        <end position="279"/>
    </location>
</feature>
<dbReference type="Pfam" id="PF04545">
    <property type="entry name" value="Sigma70_r4"/>
    <property type="match status" value="1"/>
</dbReference>
<evidence type="ECO:0000256" key="5">
    <source>
        <dbReference type="ARBA" id="ARBA00023163"/>
    </source>
</evidence>
<dbReference type="Proteomes" id="UP000824164">
    <property type="component" value="Unassembled WGS sequence"/>
</dbReference>
<dbReference type="PANTHER" id="PTHR30603">
    <property type="entry name" value="RNA POLYMERASE SIGMA FACTOR RPO"/>
    <property type="match status" value="1"/>
</dbReference>
<dbReference type="InterPro" id="IPR000943">
    <property type="entry name" value="RNA_pol_sigma70"/>
</dbReference>
<dbReference type="PROSITE" id="PS00715">
    <property type="entry name" value="SIGMA70_1"/>
    <property type="match status" value="1"/>
</dbReference>
<dbReference type="GO" id="GO:0003677">
    <property type="term" value="F:DNA binding"/>
    <property type="evidence" value="ECO:0007669"/>
    <property type="project" value="UniProtKB-UniRule"/>
</dbReference>
<evidence type="ECO:0000256" key="3">
    <source>
        <dbReference type="ARBA" id="ARBA00023082"/>
    </source>
</evidence>
<dbReference type="InterPro" id="IPR050239">
    <property type="entry name" value="Sigma-70_RNA_pol_init_factors"/>
</dbReference>
<name>A0A9D1KYI0_9FIRM</name>
<dbReference type="InterPro" id="IPR007630">
    <property type="entry name" value="RNA_pol_sigma70_r4"/>
</dbReference>
<dbReference type="NCBIfam" id="TIGR02393">
    <property type="entry name" value="RpoD_Cterm"/>
    <property type="match status" value="1"/>
</dbReference>
<dbReference type="Gene3D" id="1.10.601.10">
    <property type="entry name" value="RNA Polymerase Primary Sigma Factor"/>
    <property type="match status" value="1"/>
</dbReference>
<dbReference type="InterPro" id="IPR028630">
    <property type="entry name" value="Sigma70_RpoD"/>
</dbReference>
<evidence type="ECO:0000256" key="6">
    <source>
        <dbReference type="HAMAP-Rule" id="MF_00963"/>
    </source>
</evidence>
<comment type="function">
    <text evidence="6">Sigma factors are initiation factors that promote the attachment of RNA polymerase to specific initiation sites and are then released. This sigma factor is the primary sigma factor during exponential growth.</text>
</comment>
<gene>
    <name evidence="10" type="primary">rpoD</name>
    <name evidence="6" type="synonym">sigA</name>
    <name evidence="10" type="ORF">IAB63_09875</name>
</gene>
<dbReference type="AlphaFoldDB" id="A0A9D1KYI0"/>
<evidence type="ECO:0000256" key="4">
    <source>
        <dbReference type="ARBA" id="ARBA00023125"/>
    </source>
</evidence>
<dbReference type="FunFam" id="1.10.601.10:FF:000001">
    <property type="entry name" value="RNA polymerase sigma factor SigA"/>
    <property type="match status" value="1"/>
</dbReference>
<reference evidence="10" key="2">
    <citation type="journal article" date="2021" name="PeerJ">
        <title>Extensive microbial diversity within the chicken gut microbiome revealed by metagenomics and culture.</title>
        <authorList>
            <person name="Gilroy R."/>
            <person name="Ravi A."/>
            <person name="Getino M."/>
            <person name="Pursley I."/>
            <person name="Horton D.L."/>
            <person name="Alikhan N.F."/>
            <person name="Baker D."/>
            <person name="Gharbi K."/>
            <person name="Hall N."/>
            <person name="Watson M."/>
            <person name="Adriaenssens E.M."/>
            <person name="Foster-Nyarko E."/>
            <person name="Jarju S."/>
            <person name="Secka A."/>
            <person name="Antonio M."/>
            <person name="Oren A."/>
            <person name="Chaudhuri R.R."/>
            <person name="La Ragione R."/>
            <person name="Hildebrand F."/>
            <person name="Pallen M.J."/>
        </authorList>
    </citation>
    <scope>NUCLEOTIDE SEQUENCE</scope>
    <source>
        <strain evidence="10">CHK187-14744</strain>
    </source>
</reference>
<keyword evidence="3 6" id="KW-0731">Sigma factor</keyword>
<dbReference type="GO" id="GO:0006352">
    <property type="term" value="P:DNA-templated transcription initiation"/>
    <property type="evidence" value="ECO:0007669"/>
    <property type="project" value="UniProtKB-UniRule"/>
</dbReference>
<keyword evidence="1 6" id="KW-0963">Cytoplasm</keyword>
<dbReference type="InterPro" id="IPR036388">
    <property type="entry name" value="WH-like_DNA-bd_sf"/>
</dbReference>
<evidence type="ECO:0000313" key="11">
    <source>
        <dbReference type="Proteomes" id="UP000824164"/>
    </source>
</evidence>
<dbReference type="InterPro" id="IPR007624">
    <property type="entry name" value="RNA_pol_sigma70_r3"/>
</dbReference>
<dbReference type="SUPFAM" id="SSF88659">
    <property type="entry name" value="Sigma3 and sigma4 domains of RNA polymerase sigma factors"/>
    <property type="match status" value="2"/>
</dbReference>
<dbReference type="HAMAP" id="MF_00963">
    <property type="entry name" value="Sigma70_RpoD_SigA"/>
    <property type="match status" value="1"/>
</dbReference>
<dbReference type="SUPFAM" id="SSF88946">
    <property type="entry name" value="Sigma2 domain of RNA polymerase sigma factors"/>
    <property type="match status" value="1"/>
</dbReference>
<organism evidence="10 11">
    <name type="scientific">Candidatus Onthocola gallistercoris</name>
    <dbReference type="NCBI Taxonomy" id="2840876"/>
    <lineage>
        <taxon>Bacteria</taxon>
        <taxon>Bacillati</taxon>
        <taxon>Bacillota</taxon>
        <taxon>Bacilli</taxon>
        <taxon>Candidatus Onthocola</taxon>
    </lineage>
</organism>
<feature type="DNA-binding region" description="H-T-H motif" evidence="6">
    <location>
        <begin position="318"/>
        <end position="337"/>
    </location>
</feature>
<dbReference type="Gene3D" id="1.10.10.10">
    <property type="entry name" value="Winged helix-like DNA-binding domain superfamily/Winged helix DNA-binding domain"/>
    <property type="match status" value="2"/>
</dbReference>
<dbReference type="PRINTS" id="PR00046">
    <property type="entry name" value="SIGMA70FCT"/>
</dbReference>
<keyword evidence="4 6" id="KW-0238">DNA-binding</keyword>